<sequence>MLSQRTYSAFKQMMTVFVTVLLVSLVGGVQAASKGSPIPPPPPGTINKPAPPAGVQSAIKDKLAEIKSAVGQNNTKAAQASLKDVMASGWIDYIYVDFYIDPYNSYSDGCQNIYIYSYWGYGGVYLPCMFLAPMLSMAQADGTYVYFSYYGY</sequence>
<reference evidence="1 2" key="1">
    <citation type="journal article" date="2014" name="ISME J.">
        <title>Ecophysiology of Thioploca ingrica as revealed by the complete genome sequence supplemented with proteomic evidence.</title>
        <authorList>
            <person name="Kojima H."/>
            <person name="Ogura Y."/>
            <person name="Yamamoto N."/>
            <person name="Togashi T."/>
            <person name="Mori H."/>
            <person name="Watanabe T."/>
            <person name="Nemoto F."/>
            <person name="Kurokawa K."/>
            <person name="Hayashi T."/>
            <person name="Fukui M."/>
        </authorList>
    </citation>
    <scope>NUCLEOTIDE SEQUENCE [LARGE SCALE GENOMIC DNA]</scope>
</reference>
<name>A0A090AGV0_9GAMM</name>
<dbReference type="EMBL" id="AP014633">
    <property type="protein sequence ID" value="BAP54462.1"/>
    <property type="molecule type" value="Genomic_DNA"/>
</dbReference>
<accession>A0A090AGV0</accession>
<keyword evidence="2" id="KW-1185">Reference proteome</keyword>
<organism evidence="1 2">
    <name type="scientific">Thioploca ingrica</name>
    <dbReference type="NCBI Taxonomy" id="40754"/>
    <lineage>
        <taxon>Bacteria</taxon>
        <taxon>Pseudomonadati</taxon>
        <taxon>Pseudomonadota</taxon>
        <taxon>Gammaproteobacteria</taxon>
        <taxon>Thiotrichales</taxon>
        <taxon>Thiotrichaceae</taxon>
        <taxon>Thioploca</taxon>
    </lineage>
</organism>
<evidence type="ECO:0000313" key="1">
    <source>
        <dbReference type="EMBL" id="BAP54462.1"/>
    </source>
</evidence>
<protein>
    <submittedName>
        <fullName evidence="1">Uncharacterized protein</fullName>
    </submittedName>
</protein>
<evidence type="ECO:0000313" key="2">
    <source>
        <dbReference type="Proteomes" id="UP000031623"/>
    </source>
</evidence>
<dbReference type="Proteomes" id="UP000031623">
    <property type="component" value="Chromosome"/>
</dbReference>
<dbReference type="AlphaFoldDB" id="A0A090AGV0"/>
<dbReference type="KEGG" id="tig:THII_0165"/>
<gene>
    <name evidence="1" type="ORF">THII_0165</name>
</gene>
<proteinExistence type="predicted"/>
<dbReference type="HOGENOM" id="CLU_1721517_0_0_6"/>